<dbReference type="AlphaFoldDB" id="A0A9D3V937"/>
<name>A0A9D3V937_9ROSI</name>
<protein>
    <submittedName>
        <fullName evidence="2">Uncharacterized protein</fullName>
    </submittedName>
</protein>
<gene>
    <name evidence="2" type="ORF">J1N35_026319</name>
</gene>
<dbReference type="Pfam" id="PF05755">
    <property type="entry name" value="REF"/>
    <property type="match status" value="1"/>
</dbReference>
<reference evidence="2 3" key="1">
    <citation type="journal article" date="2021" name="Plant Biotechnol. J.">
        <title>Multi-omics assisted identification of the key and species-specific regulatory components of drought-tolerant mechanisms in Gossypium stocksii.</title>
        <authorList>
            <person name="Yu D."/>
            <person name="Ke L."/>
            <person name="Zhang D."/>
            <person name="Wu Y."/>
            <person name="Sun Y."/>
            <person name="Mei J."/>
            <person name="Sun J."/>
            <person name="Sun Y."/>
        </authorList>
    </citation>
    <scope>NUCLEOTIDE SEQUENCE [LARGE SCALE GENOMIC DNA]</scope>
    <source>
        <strain evidence="3">cv. E1</strain>
        <tissue evidence="2">Leaf</tissue>
    </source>
</reference>
<accession>A0A9D3V937</accession>
<dbReference type="EMBL" id="JAIQCV010000008">
    <property type="protein sequence ID" value="KAH1073991.1"/>
    <property type="molecule type" value="Genomic_DNA"/>
</dbReference>
<dbReference type="PANTHER" id="PTHR33732">
    <property type="entry name" value="REF/SRPP-LIKE PROTEIN OS05G0151300/LOC_OS05G05940"/>
    <property type="match status" value="1"/>
</dbReference>
<evidence type="ECO:0000313" key="3">
    <source>
        <dbReference type="Proteomes" id="UP000828251"/>
    </source>
</evidence>
<evidence type="ECO:0000256" key="1">
    <source>
        <dbReference type="ARBA" id="ARBA00009737"/>
    </source>
</evidence>
<comment type="similarity">
    <text evidence="1">Belongs to the REF/SRPP family.</text>
</comment>
<organism evidence="2 3">
    <name type="scientific">Gossypium stocksii</name>
    <dbReference type="NCBI Taxonomy" id="47602"/>
    <lineage>
        <taxon>Eukaryota</taxon>
        <taxon>Viridiplantae</taxon>
        <taxon>Streptophyta</taxon>
        <taxon>Embryophyta</taxon>
        <taxon>Tracheophyta</taxon>
        <taxon>Spermatophyta</taxon>
        <taxon>Magnoliopsida</taxon>
        <taxon>eudicotyledons</taxon>
        <taxon>Gunneridae</taxon>
        <taxon>Pentapetalae</taxon>
        <taxon>rosids</taxon>
        <taxon>malvids</taxon>
        <taxon>Malvales</taxon>
        <taxon>Malvaceae</taxon>
        <taxon>Malvoideae</taxon>
        <taxon>Gossypium</taxon>
    </lineage>
</organism>
<dbReference type="OrthoDB" id="1901372at2759"/>
<evidence type="ECO:0000313" key="2">
    <source>
        <dbReference type="EMBL" id="KAH1073991.1"/>
    </source>
</evidence>
<sequence length="52" mass="6159">MYEYIKENSGPLKSRVQTVEQTIKTVIGPFYDKFSNVLFELLKFVDRKVFLV</sequence>
<dbReference type="InterPro" id="IPR008802">
    <property type="entry name" value="REF"/>
</dbReference>
<dbReference type="PANTHER" id="PTHR33732:SF3">
    <property type="entry name" value="OS07G0671800 PROTEIN"/>
    <property type="match status" value="1"/>
</dbReference>
<dbReference type="Proteomes" id="UP000828251">
    <property type="component" value="Unassembled WGS sequence"/>
</dbReference>
<comment type="caution">
    <text evidence="2">The sequence shown here is derived from an EMBL/GenBank/DDBJ whole genome shotgun (WGS) entry which is preliminary data.</text>
</comment>
<keyword evidence="3" id="KW-1185">Reference proteome</keyword>
<proteinExistence type="inferred from homology"/>